<evidence type="ECO:0000313" key="2">
    <source>
        <dbReference type="EMBL" id="KAF4953777.1"/>
    </source>
</evidence>
<dbReference type="EMBL" id="JABFAI010000133">
    <property type="protein sequence ID" value="KAF4953777.1"/>
    <property type="molecule type" value="Genomic_DNA"/>
</dbReference>
<evidence type="ECO:0000313" key="3">
    <source>
        <dbReference type="Proteomes" id="UP000604273"/>
    </source>
</evidence>
<sequence length="112" mass="13430">MSPFSNIFKFAVLFTFRAMAFLSPRDAVHVEDQERYDAFMKTMAGNQYLHFYPENQAIKLDVYEYPSDKLVKSGEFKPSAKADDYWEQEDEFEKKFLGWQECRKEDELELRM</sequence>
<dbReference type="AlphaFoldDB" id="A0A8H4WXA4"/>
<organism evidence="2 3">
    <name type="scientific">Fusarium gaditjirri</name>
    <dbReference type="NCBI Taxonomy" id="282569"/>
    <lineage>
        <taxon>Eukaryota</taxon>
        <taxon>Fungi</taxon>
        <taxon>Dikarya</taxon>
        <taxon>Ascomycota</taxon>
        <taxon>Pezizomycotina</taxon>
        <taxon>Sordariomycetes</taxon>
        <taxon>Hypocreomycetidae</taxon>
        <taxon>Hypocreales</taxon>
        <taxon>Nectriaceae</taxon>
        <taxon>Fusarium</taxon>
        <taxon>Fusarium nisikadoi species complex</taxon>
    </lineage>
</organism>
<dbReference type="Proteomes" id="UP000604273">
    <property type="component" value="Unassembled WGS sequence"/>
</dbReference>
<comment type="caution">
    <text evidence="2">The sequence shown here is derived from an EMBL/GenBank/DDBJ whole genome shotgun (WGS) entry which is preliminary data.</text>
</comment>
<feature type="chain" id="PRO_5034704658" evidence="1">
    <location>
        <begin position="28"/>
        <end position="112"/>
    </location>
</feature>
<gene>
    <name evidence="2" type="ORF">FGADI_5770</name>
</gene>
<reference evidence="2" key="1">
    <citation type="journal article" date="2020" name="BMC Genomics">
        <title>Correction to: Identification and distribution of gene clusters required for synthesis of sphingolipid metabolism inhibitors in diverse species of the filamentous fungus Fusarium.</title>
        <authorList>
            <person name="Kim H.S."/>
            <person name="Lohmar J.M."/>
            <person name="Busman M."/>
            <person name="Brown D.W."/>
            <person name="Naumann T.A."/>
            <person name="Divon H.H."/>
            <person name="Lysoe E."/>
            <person name="Uhlig S."/>
            <person name="Proctor R.H."/>
        </authorList>
    </citation>
    <scope>NUCLEOTIDE SEQUENCE</scope>
    <source>
        <strain evidence="2">NRRL 45417</strain>
    </source>
</reference>
<proteinExistence type="predicted"/>
<reference evidence="2" key="2">
    <citation type="submission" date="2020-05" db="EMBL/GenBank/DDBJ databases">
        <authorList>
            <person name="Kim H.-S."/>
            <person name="Proctor R.H."/>
            <person name="Brown D.W."/>
        </authorList>
    </citation>
    <scope>NUCLEOTIDE SEQUENCE</scope>
    <source>
        <strain evidence="2">NRRL 45417</strain>
    </source>
</reference>
<accession>A0A8H4WXA4</accession>
<name>A0A8H4WXA4_9HYPO</name>
<protein>
    <submittedName>
        <fullName evidence="2">Uncharacterized protein</fullName>
    </submittedName>
</protein>
<dbReference type="OrthoDB" id="3928438at2759"/>
<evidence type="ECO:0000256" key="1">
    <source>
        <dbReference type="SAM" id="SignalP"/>
    </source>
</evidence>
<feature type="signal peptide" evidence="1">
    <location>
        <begin position="1"/>
        <end position="27"/>
    </location>
</feature>
<keyword evidence="1" id="KW-0732">Signal</keyword>
<keyword evidence="3" id="KW-1185">Reference proteome</keyword>